<sequence length="510" mass="56483">MPKSKSNVICRPNSPTLLNIDSPEYKKLMSDAVLAHLREMNKDVHTFSTNLPLAVLLAPCKKNRGHRGVSRPQNEFILYRKDIQDEIRREYPNASFIEISKIASARWKNETTEKKNVFTVLSKAGYLAHRELFPDYKYQPKERNGKGKKMVEVKQRGKNKKTELDPWAKSVTMPQMFATENEDKNDNASMTIDFRADDHTNQHSLKTKAQQSLSHNNNNDTKSNEMFSAFALSPLYFSPGVESCSSDIFASSSQPPTSPMSFTEQSSMSAGTLYEDQMMDYSDGTNDGNDNIKPNSELNCAMQTDDMSTRMNAELDNVLNHPMLSVGFPNFEPEPEQFVAFGFLNDMLGTGEFKTSNKDGNTLDDLTAGSNDDTPVVGSSLSSSSVQNEQTSSLSSDSFIEIPSSRLTSSQPSLSPASHSSYSQTSPSYPPPPFTARSSDNSSIAGFPFLDMPSLPPPILPSPPLSASAQTVSTEGQFVPIHQMFMPNANGSYFGYNNLLFGNETCRNEQ</sequence>
<dbReference type="SMART" id="SM00398">
    <property type="entry name" value="HMG"/>
    <property type="match status" value="1"/>
</dbReference>
<dbReference type="OrthoDB" id="6247875at2759"/>
<feature type="region of interest" description="Disordered" evidence="4">
    <location>
        <begin position="355"/>
        <end position="450"/>
    </location>
</feature>
<keyword evidence="3" id="KW-0539">Nucleus</keyword>
<dbReference type="Proteomes" id="UP000789572">
    <property type="component" value="Unassembled WGS sequence"/>
</dbReference>
<dbReference type="GO" id="GO:0005634">
    <property type="term" value="C:nucleus"/>
    <property type="evidence" value="ECO:0007669"/>
    <property type="project" value="UniProtKB-UniRule"/>
</dbReference>
<dbReference type="AlphaFoldDB" id="A0A9N8YVX1"/>
<evidence type="ECO:0000256" key="3">
    <source>
        <dbReference type="PROSITE-ProRule" id="PRU00267"/>
    </source>
</evidence>
<evidence type="ECO:0000256" key="4">
    <source>
        <dbReference type="SAM" id="MobiDB-lite"/>
    </source>
</evidence>
<dbReference type="PANTHER" id="PTHR10270:SF161">
    <property type="entry name" value="SEX-DETERMINING REGION Y PROTEIN"/>
    <property type="match status" value="1"/>
</dbReference>
<dbReference type="Pfam" id="PF00505">
    <property type="entry name" value="HMG_box"/>
    <property type="match status" value="1"/>
</dbReference>
<keyword evidence="2" id="KW-0804">Transcription</keyword>
<feature type="compositionally biased region" description="Low complexity" evidence="4">
    <location>
        <begin position="379"/>
        <end position="396"/>
    </location>
</feature>
<feature type="region of interest" description="Disordered" evidence="4">
    <location>
        <begin position="201"/>
        <end position="220"/>
    </location>
</feature>
<keyword evidence="7" id="KW-1185">Reference proteome</keyword>
<dbReference type="Gene3D" id="1.10.30.10">
    <property type="entry name" value="High mobility group box domain"/>
    <property type="match status" value="1"/>
</dbReference>
<evidence type="ECO:0000313" key="7">
    <source>
        <dbReference type="Proteomes" id="UP000789572"/>
    </source>
</evidence>
<dbReference type="EMBL" id="CAJVPJ010000002">
    <property type="protein sequence ID" value="CAG8451467.1"/>
    <property type="molecule type" value="Genomic_DNA"/>
</dbReference>
<dbReference type="PANTHER" id="PTHR10270">
    <property type="entry name" value="SOX TRANSCRIPTION FACTOR"/>
    <property type="match status" value="1"/>
</dbReference>
<dbReference type="CDD" id="cd01389">
    <property type="entry name" value="HMG-box_ROX1-like"/>
    <property type="match status" value="1"/>
</dbReference>
<dbReference type="GO" id="GO:0000978">
    <property type="term" value="F:RNA polymerase II cis-regulatory region sequence-specific DNA binding"/>
    <property type="evidence" value="ECO:0007669"/>
    <property type="project" value="TreeGrafter"/>
</dbReference>
<feature type="region of interest" description="Disordered" evidence="4">
    <location>
        <begin position="138"/>
        <end position="161"/>
    </location>
</feature>
<name>A0A9N8YVX1_9GLOM</name>
<comment type="caution">
    <text evidence="6">The sequence shown here is derived from an EMBL/GenBank/DDBJ whole genome shotgun (WGS) entry which is preliminary data.</text>
</comment>
<organism evidence="6 7">
    <name type="scientific">Paraglomus occultum</name>
    <dbReference type="NCBI Taxonomy" id="144539"/>
    <lineage>
        <taxon>Eukaryota</taxon>
        <taxon>Fungi</taxon>
        <taxon>Fungi incertae sedis</taxon>
        <taxon>Mucoromycota</taxon>
        <taxon>Glomeromycotina</taxon>
        <taxon>Glomeromycetes</taxon>
        <taxon>Paraglomerales</taxon>
        <taxon>Paraglomeraceae</taxon>
        <taxon>Paraglomus</taxon>
    </lineage>
</organism>
<dbReference type="InterPro" id="IPR050140">
    <property type="entry name" value="SRY-related_HMG-box_TF-like"/>
</dbReference>
<evidence type="ECO:0000313" key="6">
    <source>
        <dbReference type="EMBL" id="CAG8451467.1"/>
    </source>
</evidence>
<dbReference type="InterPro" id="IPR009071">
    <property type="entry name" value="HMG_box_dom"/>
</dbReference>
<dbReference type="InterPro" id="IPR036910">
    <property type="entry name" value="HMG_box_dom_sf"/>
</dbReference>
<reference evidence="6" key="1">
    <citation type="submission" date="2021-06" db="EMBL/GenBank/DDBJ databases">
        <authorList>
            <person name="Kallberg Y."/>
            <person name="Tangrot J."/>
            <person name="Rosling A."/>
        </authorList>
    </citation>
    <scope>NUCLEOTIDE SEQUENCE</scope>
    <source>
        <strain evidence="6">IA702</strain>
    </source>
</reference>
<dbReference type="GO" id="GO:0001228">
    <property type="term" value="F:DNA-binding transcription activator activity, RNA polymerase II-specific"/>
    <property type="evidence" value="ECO:0007669"/>
    <property type="project" value="TreeGrafter"/>
</dbReference>
<evidence type="ECO:0000256" key="2">
    <source>
        <dbReference type="ARBA" id="ARBA00023163"/>
    </source>
</evidence>
<feature type="compositionally biased region" description="Polar residues" evidence="4">
    <location>
        <begin position="202"/>
        <end position="220"/>
    </location>
</feature>
<keyword evidence="1 3" id="KW-0238">DNA-binding</keyword>
<gene>
    <name evidence="6" type="ORF">POCULU_LOCUS54</name>
</gene>
<dbReference type="GO" id="GO:0030154">
    <property type="term" value="P:cell differentiation"/>
    <property type="evidence" value="ECO:0007669"/>
    <property type="project" value="TreeGrafter"/>
</dbReference>
<feature type="domain" description="HMG box" evidence="5">
    <location>
        <begin position="69"/>
        <end position="137"/>
    </location>
</feature>
<accession>A0A9N8YVX1</accession>
<dbReference type="PROSITE" id="PS50118">
    <property type="entry name" value="HMG_BOX_2"/>
    <property type="match status" value="1"/>
</dbReference>
<protein>
    <submittedName>
        <fullName evidence="6">6560_t:CDS:1</fullName>
    </submittedName>
</protein>
<feature type="DNA-binding region" description="HMG box" evidence="3">
    <location>
        <begin position="69"/>
        <end position="137"/>
    </location>
</feature>
<feature type="compositionally biased region" description="Low complexity" evidence="4">
    <location>
        <begin position="403"/>
        <end position="427"/>
    </location>
</feature>
<evidence type="ECO:0000256" key="1">
    <source>
        <dbReference type="ARBA" id="ARBA00023125"/>
    </source>
</evidence>
<evidence type="ECO:0000259" key="5">
    <source>
        <dbReference type="PROSITE" id="PS50118"/>
    </source>
</evidence>
<dbReference type="SUPFAM" id="SSF47095">
    <property type="entry name" value="HMG-box"/>
    <property type="match status" value="1"/>
</dbReference>
<proteinExistence type="predicted"/>